<reference evidence="1" key="2">
    <citation type="submission" date="2013-09" db="EMBL/GenBank/DDBJ databases">
        <title>Draft genome sequence of Anaerotruncus colihominis(DSM 17241).</title>
        <authorList>
            <person name="Sudarsanam P."/>
            <person name="Ley R."/>
            <person name="Guruge J."/>
            <person name="Turnbaugh P.J."/>
            <person name="Mahowald M."/>
            <person name="Liep D."/>
            <person name="Gordon J."/>
        </authorList>
    </citation>
    <scope>NUCLEOTIDE SEQUENCE</scope>
    <source>
        <strain evidence="1">DSM 17241</strain>
    </source>
</reference>
<evidence type="ECO:0000313" key="2">
    <source>
        <dbReference type="Proteomes" id="UP000003803"/>
    </source>
</evidence>
<dbReference type="EMBL" id="ABGD02000019">
    <property type="protein sequence ID" value="EDS10806.1"/>
    <property type="molecule type" value="Genomic_DNA"/>
</dbReference>
<gene>
    <name evidence="1" type="ORF">ANACOL_02360</name>
</gene>
<dbReference type="AlphaFoldDB" id="B0PC51"/>
<dbReference type="Proteomes" id="UP000003803">
    <property type="component" value="Unassembled WGS sequence"/>
</dbReference>
<reference evidence="1" key="1">
    <citation type="submission" date="2007-11" db="EMBL/GenBank/DDBJ databases">
        <authorList>
            <person name="Fulton L."/>
            <person name="Clifton S."/>
            <person name="Fulton B."/>
            <person name="Xu J."/>
            <person name="Minx P."/>
            <person name="Pepin K.H."/>
            <person name="Johnson M."/>
            <person name="Thiruvilangam P."/>
            <person name="Bhonagiri V."/>
            <person name="Nash W.E."/>
            <person name="Mardis E.R."/>
            <person name="Wilson R.K."/>
        </authorList>
    </citation>
    <scope>NUCLEOTIDE SEQUENCE [LARGE SCALE GENOMIC DNA]</scope>
    <source>
        <strain evidence="1">DSM 17241</strain>
    </source>
</reference>
<name>B0PC51_9FIRM</name>
<comment type="caution">
    <text evidence="1">The sequence shown here is derived from an EMBL/GenBank/DDBJ whole genome shotgun (WGS) entry which is preliminary data.</text>
</comment>
<protein>
    <submittedName>
        <fullName evidence="1">Uncharacterized protein</fullName>
    </submittedName>
</protein>
<organism evidence="1 2">
    <name type="scientific">Anaerotruncus colihominis DSM 17241</name>
    <dbReference type="NCBI Taxonomy" id="445972"/>
    <lineage>
        <taxon>Bacteria</taxon>
        <taxon>Bacillati</taxon>
        <taxon>Bacillota</taxon>
        <taxon>Clostridia</taxon>
        <taxon>Eubacteriales</taxon>
        <taxon>Oscillospiraceae</taxon>
        <taxon>Anaerotruncus</taxon>
    </lineage>
</organism>
<accession>B0PC51</accession>
<dbReference type="HOGENOM" id="CLU_3283914_0_0_9"/>
<proteinExistence type="predicted"/>
<keyword evidence="2" id="KW-1185">Reference proteome</keyword>
<sequence length="40" mass="4591">MITPFHQILSMENSLSAKGPRLFLQIKRAAAYWKIPQAFS</sequence>
<evidence type="ECO:0000313" key="1">
    <source>
        <dbReference type="EMBL" id="EDS10806.1"/>
    </source>
</evidence>